<accession>A0A0G0FD69</accession>
<reference evidence="2 3" key="1">
    <citation type="journal article" date="2015" name="Nature">
        <title>rRNA introns, odd ribosomes, and small enigmatic genomes across a large radiation of phyla.</title>
        <authorList>
            <person name="Brown C.T."/>
            <person name="Hug L.A."/>
            <person name="Thomas B.C."/>
            <person name="Sharon I."/>
            <person name="Castelle C.J."/>
            <person name="Singh A."/>
            <person name="Wilkins M.J."/>
            <person name="Williams K.H."/>
            <person name="Banfield J.F."/>
        </authorList>
    </citation>
    <scope>NUCLEOTIDE SEQUENCE [LARGE SCALE GENOMIC DNA]</scope>
</reference>
<protein>
    <submittedName>
        <fullName evidence="2">Uncharacterized protein</fullName>
    </submittedName>
</protein>
<comment type="caution">
    <text evidence="2">The sequence shown here is derived from an EMBL/GenBank/DDBJ whole genome shotgun (WGS) entry which is preliminary data.</text>
</comment>
<feature type="transmembrane region" description="Helical" evidence="1">
    <location>
        <begin position="25"/>
        <end position="48"/>
    </location>
</feature>
<keyword evidence="1" id="KW-1133">Transmembrane helix</keyword>
<keyword evidence="1" id="KW-0472">Membrane</keyword>
<evidence type="ECO:0000256" key="1">
    <source>
        <dbReference type="SAM" id="Phobius"/>
    </source>
</evidence>
<organism evidence="2 3">
    <name type="scientific">candidate division WS6 bacterium GW2011_GWC2_36_7</name>
    <dbReference type="NCBI Taxonomy" id="1619091"/>
    <lineage>
        <taxon>Bacteria</taxon>
        <taxon>Candidatus Dojkabacteria</taxon>
    </lineage>
</organism>
<name>A0A0G0FD69_9BACT</name>
<dbReference type="Proteomes" id="UP000034075">
    <property type="component" value="Unassembled WGS sequence"/>
</dbReference>
<evidence type="ECO:0000313" key="2">
    <source>
        <dbReference type="EMBL" id="KKQ11435.1"/>
    </source>
</evidence>
<dbReference type="AlphaFoldDB" id="A0A0G0FD69"/>
<keyword evidence="1" id="KW-0812">Transmembrane</keyword>
<proteinExistence type="predicted"/>
<sequence length="127" mass="13890">MEETILQSSVSPEVKSVEVKGKKKILPFIISGVVLFLLIVSTLVFFWWRKEQTLSLIDDSVNSLESMLDGTDAADSELSDLPDNFLDTEAVSTDEVNSTLSELDSQITALDGLDADFTLETSDVGLD</sequence>
<gene>
    <name evidence="2" type="ORF">US24_C0027G0009</name>
</gene>
<evidence type="ECO:0000313" key="3">
    <source>
        <dbReference type="Proteomes" id="UP000034075"/>
    </source>
</evidence>
<dbReference type="EMBL" id="LBSF01000027">
    <property type="protein sequence ID" value="KKQ11435.1"/>
    <property type="molecule type" value="Genomic_DNA"/>
</dbReference>